<evidence type="ECO:0000256" key="4">
    <source>
        <dbReference type="ARBA" id="ARBA00022840"/>
    </source>
</evidence>
<evidence type="ECO:0000259" key="5">
    <source>
        <dbReference type="PROSITE" id="PS50011"/>
    </source>
</evidence>
<keyword evidence="1" id="KW-0808">Transferase</keyword>
<dbReference type="EMBL" id="MU839000">
    <property type="protein sequence ID" value="KAK1770359.1"/>
    <property type="molecule type" value="Genomic_DNA"/>
</dbReference>
<name>A0AAJ0C806_9PEZI</name>
<organism evidence="6 7">
    <name type="scientific">Phialemonium atrogriseum</name>
    <dbReference type="NCBI Taxonomy" id="1093897"/>
    <lineage>
        <taxon>Eukaryota</taxon>
        <taxon>Fungi</taxon>
        <taxon>Dikarya</taxon>
        <taxon>Ascomycota</taxon>
        <taxon>Pezizomycotina</taxon>
        <taxon>Sordariomycetes</taxon>
        <taxon>Sordariomycetidae</taxon>
        <taxon>Cephalothecales</taxon>
        <taxon>Cephalothecaceae</taxon>
        <taxon>Phialemonium</taxon>
    </lineage>
</organism>
<dbReference type="InterPro" id="IPR011009">
    <property type="entry name" value="Kinase-like_dom_sf"/>
</dbReference>
<accession>A0AAJ0C806</accession>
<dbReference type="PROSITE" id="PS50011">
    <property type="entry name" value="PROTEIN_KINASE_DOM"/>
    <property type="match status" value="1"/>
</dbReference>
<evidence type="ECO:0000313" key="6">
    <source>
        <dbReference type="EMBL" id="KAK1770359.1"/>
    </source>
</evidence>
<reference evidence="6" key="1">
    <citation type="submission" date="2023-06" db="EMBL/GenBank/DDBJ databases">
        <title>Genome-scale phylogeny and comparative genomics of the fungal order Sordariales.</title>
        <authorList>
            <consortium name="Lawrence Berkeley National Laboratory"/>
            <person name="Hensen N."/>
            <person name="Bonometti L."/>
            <person name="Westerberg I."/>
            <person name="Brannstrom I.O."/>
            <person name="Guillou S."/>
            <person name="Cros-Aarteil S."/>
            <person name="Calhoun S."/>
            <person name="Haridas S."/>
            <person name="Kuo A."/>
            <person name="Mondo S."/>
            <person name="Pangilinan J."/>
            <person name="Riley R."/>
            <person name="Labutti K."/>
            <person name="Andreopoulos B."/>
            <person name="Lipzen A."/>
            <person name="Chen C."/>
            <person name="Yanf M."/>
            <person name="Daum C."/>
            <person name="Ng V."/>
            <person name="Clum A."/>
            <person name="Steindorff A."/>
            <person name="Ohm R."/>
            <person name="Martin F."/>
            <person name="Silar P."/>
            <person name="Natvig D."/>
            <person name="Lalanne C."/>
            <person name="Gautier V."/>
            <person name="Ament-Velasquez S.L."/>
            <person name="Kruys A."/>
            <person name="Hutchinson M.I."/>
            <person name="Powell A.J."/>
            <person name="Barry K."/>
            <person name="Miller A.N."/>
            <person name="Grigoriev I.V."/>
            <person name="Debuchy R."/>
            <person name="Gladieux P."/>
            <person name="Thoren M.H."/>
            <person name="Johannesson H."/>
        </authorList>
    </citation>
    <scope>NUCLEOTIDE SEQUENCE</scope>
    <source>
        <strain evidence="6">8032-3</strain>
    </source>
</reference>
<evidence type="ECO:0000313" key="7">
    <source>
        <dbReference type="Proteomes" id="UP001244011"/>
    </source>
</evidence>
<comment type="caution">
    <text evidence="6">The sequence shown here is derived from an EMBL/GenBank/DDBJ whole genome shotgun (WGS) entry which is preliminary data.</text>
</comment>
<dbReference type="AlphaFoldDB" id="A0AAJ0C806"/>
<dbReference type="PANTHER" id="PTHR44329">
    <property type="entry name" value="SERINE/THREONINE-PROTEIN KINASE TNNI3K-RELATED"/>
    <property type="match status" value="1"/>
</dbReference>
<dbReference type="Gene3D" id="1.10.510.10">
    <property type="entry name" value="Transferase(Phosphotransferase) domain 1"/>
    <property type="match status" value="1"/>
</dbReference>
<dbReference type="SUPFAM" id="SSF56112">
    <property type="entry name" value="Protein kinase-like (PK-like)"/>
    <property type="match status" value="1"/>
</dbReference>
<dbReference type="InterPro" id="IPR000719">
    <property type="entry name" value="Prot_kinase_dom"/>
</dbReference>
<proteinExistence type="predicted"/>
<dbReference type="Proteomes" id="UP001244011">
    <property type="component" value="Unassembled WGS sequence"/>
</dbReference>
<dbReference type="InterPro" id="IPR051681">
    <property type="entry name" value="Ser/Thr_Kinases-Pseudokinases"/>
</dbReference>
<keyword evidence="4" id="KW-0067">ATP-binding</keyword>
<dbReference type="GeneID" id="85315855"/>
<protein>
    <submittedName>
        <fullName evidence="6">Kinase-like domain-containing protein</fullName>
    </submittedName>
</protein>
<keyword evidence="2" id="KW-0547">Nucleotide-binding</keyword>
<dbReference type="PANTHER" id="PTHR44329:SF288">
    <property type="entry name" value="MITOGEN-ACTIVATED PROTEIN KINASE KINASE KINASE 20"/>
    <property type="match status" value="1"/>
</dbReference>
<keyword evidence="3 6" id="KW-0418">Kinase</keyword>
<evidence type="ECO:0000256" key="3">
    <source>
        <dbReference type="ARBA" id="ARBA00022777"/>
    </source>
</evidence>
<dbReference type="GO" id="GO:0005524">
    <property type="term" value="F:ATP binding"/>
    <property type="evidence" value="ECO:0007669"/>
    <property type="project" value="UniProtKB-KW"/>
</dbReference>
<dbReference type="RefSeq" id="XP_060286572.1">
    <property type="nucleotide sequence ID" value="XM_060432668.1"/>
</dbReference>
<sequence>MTHNPYKGKVELLGGPSGTWLFKAHEVWIDGKAYEHREFAFKGALEREAIIYARLGDHARITKCFGLREFAPGSQSLQLERASVGCARQYTTDHADKPPALHLRLRMAVDFAEGVEYLHEKGVTWCDLSARNALLFDNFRVKLCDFGGAVMTGSDFEEIQSYESRYETPLRGREWSDVPPLTQELYALGSAVYEITEWKIPYGDVPEEEIDAHIGDGNLPVLTEQNSAASIIAKCWREEYHSASAVVRDLQICFEESQPRIPLP</sequence>
<dbReference type="GO" id="GO:0004674">
    <property type="term" value="F:protein serine/threonine kinase activity"/>
    <property type="evidence" value="ECO:0007669"/>
    <property type="project" value="TreeGrafter"/>
</dbReference>
<dbReference type="Pfam" id="PF07714">
    <property type="entry name" value="PK_Tyr_Ser-Thr"/>
    <property type="match status" value="1"/>
</dbReference>
<feature type="domain" description="Protein kinase" evidence="5">
    <location>
        <begin position="7"/>
        <end position="261"/>
    </location>
</feature>
<evidence type="ECO:0000256" key="2">
    <source>
        <dbReference type="ARBA" id="ARBA00022741"/>
    </source>
</evidence>
<keyword evidence="7" id="KW-1185">Reference proteome</keyword>
<evidence type="ECO:0000256" key="1">
    <source>
        <dbReference type="ARBA" id="ARBA00022679"/>
    </source>
</evidence>
<dbReference type="InterPro" id="IPR001245">
    <property type="entry name" value="Ser-Thr/Tyr_kinase_cat_dom"/>
</dbReference>
<gene>
    <name evidence="6" type="ORF">QBC33DRAFT_616794</name>
</gene>